<evidence type="ECO:0000313" key="3">
    <source>
        <dbReference type="Proteomes" id="UP000717328"/>
    </source>
</evidence>
<organism evidence="2 3">
    <name type="scientific">Sphagnurus paluster</name>
    <dbReference type="NCBI Taxonomy" id="117069"/>
    <lineage>
        <taxon>Eukaryota</taxon>
        <taxon>Fungi</taxon>
        <taxon>Dikarya</taxon>
        <taxon>Basidiomycota</taxon>
        <taxon>Agaricomycotina</taxon>
        <taxon>Agaricomycetes</taxon>
        <taxon>Agaricomycetidae</taxon>
        <taxon>Agaricales</taxon>
        <taxon>Tricholomatineae</taxon>
        <taxon>Lyophyllaceae</taxon>
        <taxon>Sphagnurus</taxon>
    </lineage>
</organism>
<sequence>SSTPKASITSLLTSRNSTPLASQTRTISHFSSTRIPSSKTSPTLIALSRPRQNTMPTMSMLRTRHA</sequence>
<dbReference type="Proteomes" id="UP000717328">
    <property type="component" value="Unassembled WGS sequence"/>
</dbReference>
<feature type="non-terminal residue" evidence="2">
    <location>
        <position position="1"/>
    </location>
</feature>
<feature type="non-terminal residue" evidence="2">
    <location>
        <position position="66"/>
    </location>
</feature>
<reference evidence="2" key="2">
    <citation type="submission" date="2021-10" db="EMBL/GenBank/DDBJ databases">
        <title>Phylogenomics reveals ancestral predisposition of the termite-cultivated fungus Termitomyces towards a domesticated lifestyle.</title>
        <authorList>
            <person name="Auxier B."/>
            <person name="Grum-Grzhimaylo A."/>
            <person name="Cardenas M.E."/>
            <person name="Lodge J.D."/>
            <person name="Laessoe T."/>
            <person name="Pedersen O."/>
            <person name="Smith M.E."/>
            <person name="Kuyper T.W."/>
            <person name="Franco-Molano E.A."/>
            <person name="Baroni T.J."/>
            <person name="Aanen D.K."/>
        </authorList>
    </citation>
    <scope>NUCLEOTIDE SEQUENCE</scope>
    <source>
        <strain evidence="2">D49</strain>
    </source>
</reference>
<evidence type="ECO:0000313" key="2">
    <source>
        <dbReference type="EMBL" id="KAG5641966.1"/>
    </source>
</evidence>
<protein>
    <submittedName>
        <fullName evidence="2">Uncharacterized protein</fullName>
    </submittedName>
</protein>
<comment type="caution">
    <text evidence="2">The sequence shown here is derived from an EMBL/GenBank/DDBJ whole genome shotgun (WGS) entry which is preliminary data.</text>
</comment>
<gene>
    <name evidence="2" type="ORF">H0H81_010910</name>
</gene>
<feature type="region of interest" description="Disordered" evidence="1">
    <location>
        <begin position="1"/>
        <end position="43"/>
    </location>
</feature>
<proteinExistence type="predicted"/>
<evidence type="ECO:0000256" key="1">
    <source>
        <dbReference type="SAM" id="MobiDB-lite"/>
    </source>
</evidence>
<reference evidence="2" key="1">
    <citation type="submission" date="2021-02" db="EMBL/GenBank/DDBJ databases">
        <authorList>
            <person name="Nieuwenhuis M."/>
            <person name="Van De Peppel L.J.J."/>
        </authorList>
    </citation>
    <scope>NUCLEOTIDE SEQUENCE</scope>
    <source>
        <strain evidence="2">D49</strain>
    </source>
</reference>
<accession>A0A9P7K854</accession>
<dbReference type="AlphaFoldDB" id="A0A9P7K854"/>
<dbReference type="EMBL" id="JABCKI010003538">
    <property type="protein sequence ID" value="KAG5641966.1"/>
    <property type="molecule type" value="Genomic_DNA"/>
</dbReference>
<name>A0A9P7K854_9AGAR</name>
<keyword evidence="3" id="KW-1185">Reference proteome</keyword>